<dbReference type="AlphaFoldDB" id="A0A975DGB4"/>
<dbReference type="RefSeq" id="WP_208842696.1">
    <property type="nucleotide sequence ID" value="NZ_CP072133.1"/>
</dbReference>
<proteinExistence type="predicted"/>
<evidence type="ECO:0000313" key="1">
    <source>
        <dbReference type="EMBL" id="QTH71054.1"/>
    </source>
</evidence>
<accession>A0A975DGB4</accession>
<dbReference type="InterPro" id="IPR036736">
    <property type="entry name" value="ACP-like_sf"/>
</dbReference>
<gene>
    <name evidence="1" type="ORF">J5O05_14500</name>
</gene>
<organism evidence="1 2">
    <name type="scientific">Pseudoalteromonas xiamenensis</name>
    <dbReference type="NCBI Taxonomy" id="882626"/>
    <lineage>
        <taxon>Bacteria</taxon>
        <taxon>Pseudomonadati</taxon>
        <taxon>Pseudomonadota</taxon>
        <taxon>Gammaproteobacteria</taxon>
        <taxon>Alteromonadales</taxon>
        <taxon>Pseudoalteromonadaceae</taxon>
        <taxon>Pseudoalteromonas</taxon>
    </lineage>
</organism>
<name>A0A975DGB4_9GAMM</name>
<dbReference type="EMBL" id="CP072133">
    <property type="protein sequence ID" value="QTH71054.1"/>
    <property type="molecule type" value="Genomic_DNA"/>
</dbReference>
<dbReference type="Gene3D" id="1.10.1200.10">
    <property type="entry name" value="ACP-like"/>
    <property type="match status" value="1"/>
</dbReference>
<keyword evidence="2" id="KW-1185">Reference proteome</keyword>
<dbReference type="Proteomes" id="UP000664904">
    <property type="component" value="Chromosome"/>
</dbReference>
<sequence>MTNPMNFEAFFRDFFEQRGVILPECWQGYDFVSAGVLDSFEILTMIMAIEVELGVQVPATLLADPKNATLGVLANSIAEIG</sequence>
<evidence type="ECO:0000313" key="2">
    <source>
        <dbReference type="Proteomes" id="UP000664904"/>
    </source>
</evidence>
<dbReference type="KEGG" id="pxi:J5O05_14500"/>
<reference evidence="1" key="1">
    <citation type="submission" date="2021-03" db="EMBL/GenBank/DDBJ databases">
        <title>Complete Genome of Pseudoalteromonas xiamenensis STKMTI.2, a new potential marine bacterium producing anti-Vibrio compounds.</title>
        <authorList>
            <person name="Handayani D.P."/>
            <person name="Isnansetyo A."/>
            <person name="Istiqomah I."/>
            <person name="Jumina J."/>
        </authorList>
    </citation>
    <scope>NUCLEOTIDE SEQUENCE</scope>
    <source>
        <strain evidence="1">STKMTI.2</strain>
    </source>
</reference>
<dbReference type="SUPFAM" id="SSF47336">
    <property type="entry name" value="ACP-like"/>
    <property type="match status" value="1"/>
</dbReference>
<protein>
    <submittedName>
        <fullName evidence="1">Acyl carrier protein</fullName>
    </submittedName>
</protein>